<evidence type="ECO:0000256" key="5">
    <source>
        <dbReference type="ARBA" id="ARBA00022792"/>
    </source>
</evidence>
<dbReference type="Pfam" id="PF04716">
    <property type="entry name" value="ETC_C1_NDUFA5"/>
    <property type="match status" value="1"/>
</dbReference>
<organism evidence="9 10">
    <name type="scientific">Candida boidinii</name>
    <name type="common">Yeast</name>
    <dbReference type="NCBI Taxonomy" id="5477"/>
    <lineage>
        <taxon>Eukaryota</taxon>
        <taxon>Fungi</taxon>
        <taxon>Dikarya</taxon>
        <taxon>Ascomycota</taxon>
        <taxon>Saccharomycotina</taxon>
        <taxon>Pichiomycetes</taxon>
        <taxon>Pichiales</taxon>
        <taxon>Pichiaceae</taxon>
        <taxon>Ogataea</taxon>
        <taxon>Ogataea/Candida clade</taxon>
    </lineage>
</organism>
<dbReference type="Proteomes" id="UP001165120">
    <property type="component" value="Unassembled WGS sequence"/>
</dbReference>
<dbReference type="InterPro" id="IPR006806">
    <property type="entry name" value="NDUFA5"/>
</dbReference>
<evidence type="ECO:0000256" key="1">
    <source>
        <dbReference type="ARBA" id="ARBA00004443"/>
    </source>
</evidence>
<protein>
    <submittedName>
        <fullName evidence="9">Unnamed protein product</fullName>
    </submittedName>
</protein>
<evidence type="ECO:0000256" key="3">
    <source>
        <dbReference type="ARBA" id="ARBA00022448"/>
    </source>
</evidence>
<dbReference type="PANTHER" id="PTHR12653:SF0">
    <property type="entry name" value="NADH DEHYDROGENASE [UBIQUINONE] 1 ALPHA SUBCOMPLEX SUBUNIT 5"/>
    <property type="match status" value="1"/>
</dbReference>
<gene>
    <name evidence="9" type="ORF">Cboi02_000103700</name>
</gene>
<evidence type="ECO:0000256" key="2">
    <source>
        <dbReference type="ARBA" id="ARBA00010261"/>
    </source>
</evidence>
<keyword evidence="8" id="KW-0472">Membrane</keyword>
<evidence type="ECO:0000256" key="8">
    <source>
        <dbReference type="ARBA" id="ARBA00023136"/>
    </source>
</evidence>
<reference evidence="9" key="1">
    <citation type="submission" date="2023-04" db="EMBL/GenBank/DDBJ databases">
        <title>Candida boidinii NBRC 10035.</title>
        <authorList>
            <person name="Ichikawa N."/>
            <person name="Sato H."/>
            <person name="Tonouchi N."/>
        </authorList>
    </citation>
    <scope>NUCLEOTIDE SEQUENCE</scope>
    <source>
        <strain evidence="9">NBRC 10035</strain>
    </source>
</reference>
<evidence type="ECO:0000256" key="6">
    <source>
        <dbReference type="ARBA" id="ARBA00022982"/>
    </source>
</evidence>
<name>A0A9W6SWC3_CANBO</name>
<keyword evidence="7" id="KW-0496">Mitochondrion</keyword>
<dbReference type="PANTHER" id="PTHR12653">
    <property type="entry name" value="NADH-UBIQUINONE OXIDOREDUCTASE 13 KD-B SUBUNIT"/>
    <property type="match status" value="1"/>
</dbReference>
<evidence type="ECO:0000256" key="7">
    <source>
        <dbReference type="ARBA" id="ARBA00023128"/>
    </source>
</evidence>
<keyword evidence="10" id="KW-1185">Reference proteome</keyword>
<dbReference type="AlphaFoldDB" id="A0A9W6SWC3"/>
<dbReference type="GO" id="GO:0005743">
    <property type="term" value="C:mitochondrial inner membrane"/>
    <property type="evidence" value="ECO:0007669"/>
    <property type="project" value="UniProtKB-SubCell"/>
</dbReference>
<evidence type="ECO:0000256" key="4">
    <source>
        <dbReference type="ARBA" id="ARBA00022660"/>
    </source>
</evidence>
<keyword evidence="3" id="KW-0813">Transport</keyword>
<accession>A0A9W6SWC3</accession>
<dbReference type="OrthoDB" id="286811at2759"/>
<keyword evidence="6" id="KW-0249">Electron transport</keyword>
<dbReference type="EMBL" id="BSXN01000219">
    <property type="protein sequence ID" value="GME67654.1"/>
    <property type="molecule type" value="Genomic_DNA"/>
</dbReference>
<keyword evidence="5" id="KW-0999">Mitochondrion inner membrane</keyword>
<evidence type="ECO:0000313" key="10">
    <source>
        <dbReference type="Proteomes" id="UP001165120"/>
    </source>
</evidence>
<evidence type="ECO:0000313" key="9">
    <source>
        <dbReference type="EMBL" id="GME67654.1"/>
    </source>
</evidence>
<sequence length="134" mass="15542">MRVFRYLRQAQEVLIRPNSGNPTGITGIFQHPNPRPALITVYNATLKALNEKFPESSVYRQAVETLTKSRLDIVEKNEVIEKIENEIGCGLIEEVLIQASEEHDLVNKMAEWKAWEELEEKPLEDQWTYFGKKI</sequence>
<comment type="similarity">
    <text evidence="2">Belongs to the complex I NDUFA5 subunit family.</text>
</comment>
<proteinExistence type="inferred from homology"/>
<comment type="subcellular location">
    <subcellularLocation>
        <location evidence="1">Mitochondrion inner membrane</location>
        <topology evidence="1">Peripheral membrane protein</topology>
        <orientation evidence="1">Matrix side</orientation>
    </subcellularLocation>
</comment>
<keyword evidence="4" id="KW-0679">Respiratory chain</keyword>
<comment type="caution">
    <text evidence="9">The sequence shown here is derived from an EMBL/GenBank/DDBJ whole genome shotgun (WGS) entry which is preliminary data.</text>
</comment>
<dbReference type="GO" id="GO:0022904">
    <property type="term" value="P:respiratory electron transport chain"/>
    <property type="evidence" value="ECO:0007669"/>
    <property type="project" value="InterPro"/>
</dbReference>